<proteinExistence type="predicted"/>
<comment type="caution">
    <text evidence="2">The sequence shown here is derived from an EMBL/GenBank/DDBJ whole genome shotgun (WGS) entry which is preliminary data.</text>
</comment>
<dbReference type="Proteomes" id="UP000565745">
    <property type="component" value="Unassembled WGS sequence"/>
</dbReference>
<dbReference type="OrthoDB" id="9947736at2"/>
<reference evidence="2 3" key="1">
    <citation type="submission" date="2020-08" db="EMBL/GenBank/DDBJ databases">
        <title>Genomic Encyclopedia of Type Strains, Phase IV (KMG-IV): sequencing the most valuable type-strain genomes for metagenomic binning, comparative biology and taxonomic classification.</title>
        <authorList>
            <person name="Goeker M."/>
        </authorList>
    </citation>
    <scope>NUCLEOTIDE SEQUENCE [LARGE SCALE GENOMIC DNA]</scope>
    <source>
        <strain evidence="2 3">DSM 101015</strain>
    </source>
</reference>
<keyword evidence="1" id="KW-0472">Membrane</keyword>
<evidence type="ECO:0000313" key="3">
    <source>
        <dbReference type="Proteomes" id="UP000565745"/>
    </source>
</evidence>
<keyword evidence="1" id="KW-0812">Transmembrane</keyword>
<dbReference type="AlphaFoldDB" id="A0A7W6MCG5"/>
<protein>
    <submittedName>
        <fullName evidence="2">Uncharacterized protein</fullName>
    </submittedName>
</protein>
<organism evidence="2 3">
    <name type="scientific">Sulfitobacter noctilucicola</name>
    <dbReference type="NCBI Taxonomy" id="1342301"/>
    <lineage>
        <taxon>Bacteria</taxon>
        <taxon>Pseudomonadati</taxon>
        <taxon>Pseudomonadota</taxon>
        <taxon>Alphaproteobacteria</taxon>
        <taxon>Rhodobacterales</taxon>
        <taxon>Roseobacteraceae</taxon>
        <taxon>Sulfitobacter</taxon>
    </lineage>
</organism>
<gene>
    <name evidence="2" type="ORF">GGR93_003500</name>
</gene>
<accession>A0A7W6MCG5</accession>
<evidence type="ECO:0000256" key="1">
    <source>
        <dbReference type="SAM" id="Phobius"/>
    </source>
</evidence>
<name>A0A7W6MCG5_9RHOB</name>
<sequence>MPIALLLAAVCAGLTAATIWVVLGGTLLTAFIIYVLSGQLFMAALIANIALRGIR</sequence>
<keyword evidence="3" id="KW-1185">Reference proteome</keyword>
<evidence type="ECO:0000313" key="2">
    <source>
        <dbReference type="EMBL" id="MBB4175697.1"/>
    </source>
</evidence>
<dbReference type="EMBL" id="JACIFU010000005">
    <property type="protein sequence ID" value="MBB4175697.1"/>
    <property type="molecule type" value="Genomic_DNA"/>
</dbReference>
<feature type="transmembrane region" description="Helical" evidence="1">
    <location>
        <begin position="26"/>
        <end position="51"/>
    </location>
</feature>
<keyword evidence="1" id="KW-1133">Transmembrane helix</keyword>
<dbReference type="RefSeq" id="WP_160170259.1">
    <property type="nucleotide sequence ID" value="NZ_JACIFU010000005.1"/>
</dbReference>